<sequence length="515" mass="58310">MSWTVLFFRVLSFLHIFLPALILAGIIGWIVCARCFHPLAKFPGPLLASVTRLWLICDVATGAAEKTQTRLHEQYGKTPRARAKRAKDGEETDTDFYLPFRARWARYPDAFTNLDERQHAERRRIVSRLYSLSSVLQLEERVESCVEMLVERLSERAATEGAIDMAEWIQWYAFDVIGELFFSRKFGFMENAHDHEGYIHALDLLIPFTAVACAMPAYMRPLFLASGAMVPRVFEALRALRHIETASDACVAQRRHDSTRDKAGRRSQGQKDMLDGFFNILRSKGEEKDFTLTEVKMEVYGAFIAGSDTTAAAITAILYHLMRTPSTYDKLTAEIDEATESGALSLPAVQYHEAVGLPYLVACCKEGMRLHPSVGLTLPRHVPAGGCVISGEWFPAGTRVGINAAVVQRDKAIFGEDADELVPERWFRKGAAKMDRMMFQFGSGSRICIGKNISLCEIYKLVPQLLRSFHIRFAEPEREWETRNYWFNKPSRVRALLEPRTHAQAQSARKRTGCL</sequence>
<protein>
    <submittedName>
        <fullName evidence="6">Cytochrome P450</fullName>
    </submittedName>
</protein>
<dbReference type="GO" id="GO:0005506">
    <property type="term" value="F:iron ion binding"/>
    <property type="evidence" value="ECO:0007669"/>
    <property type="project" value="InterPro"/>
</dbReference>
<dbReference type="GO" id="GO:0004497">
    <property type="term" value="F:monooxygenase activity"/>
    <property type="evidence" value="ECO:0007669"/>
    <property type="project" value="UniProtKB-KW"/>
</dbReference>
<dbReference type="PROSITE" id="PS00086">
    <property type="entry name" value="CYTOCHROME_P450"/>
    <property type="match status" value="1"/>
</dbReference>
<comment type="cofactor">
    <cofactor evidence="1 4">
        <name>heme</name>
        <dbReference type="ChEBI" id="CHEBI:30413"/>
    </cofactor>
</comment>
<dbReference type="PRINTS" id="PR00385">
    <property type="entry name" value="P450"/>
</dbReference>
<dbReference type="CDD" id="cd11060">
    <property type="entry name" value="CYP57A1-like"/>
    <property type="match status" value="1"/>
</dbReference>
<name>A0A6S6VX06_9PLEO</name>
<evidence type="ECO:0000256" key="1">
    <source>
        <dbReference type="ARBA" id="ARBA00001971"/>
    </source>
</evidence>
<evidence type="ECO:0000256" key="2">
    <source>
        <dbReference type="ARBA" id="ARBA00022723"/>
    </source>
</evidence>
<dbReference type="AlphaFoldDB" id="A0A6S6VX06"/>
<comment type="similarity">
    <text evidence="5">Belongs to the cytochrome P450 family.</text>
</comment>
<dbReference type="Proteomes" id="UP000472372">
    <property type="component" value="Chromosome 2"/>
</dbReference>
<evidence type="ECO:0000256" key="4">
    <source>
        <dbReference type="PIRSR" id="PIRSR602401-1"/>
    </source>
</evidence>
<keyword evidence="5" id="KW-0503">Monooxygenase</keyword>
<dbReference type="Gene3D" id="1.10.630.10">
    <property type="entry name" value="Cytochrome P450"/>
    <property type="match status" value="1"/>
</dbReference>
<keyword evidence="4 5" id="KW-0349">Heme</keyword>
<keyword evidence="3 4" id="KW-0408">Iron</keyword>
<evidence type="ECO:0000313" key="7">
    <source>
        <dbReference type="Proteomes" id="UP000472372"/>
    </source>
</evidence>
<dbReference type="GO" id="GO:0020037">
    <property type="term" value="F:heme binding"/>
    <property type="evidence" value="ECO:0007669"/>
    <property type="project" value="InterPro"/>
</dbReference>
<dbReference type="PANTHER" id="PTHR24305:SF229">
    <property type="entry name" value="P450, PUTATIVE (EUROFUNG)-RELATED"/>
    <property type="match status" value="1"/>
</dbReference>
<dbReference type="InterPro" id="IPR001128">
    <property type="entry name" value="Cyt_P450"/>
</dbReference>
<keyword evidence="5" id="KW-0560">Oxidoreductase</keyword>
<organism evidence="6 7">
    <name type="scientific">Pyrenophora teres f. teres</name>
    <dbReference type="NCBI Taxonomy" id="97479"/>
    <lineage>
        <taxon>Eukaryota</taxon>
        <taxon>Fungi</taxon>
        <taxon>Dikarya</taxon>
        <taxon>Ascomycota</taxon>
        <taxon>Pezizomycotina</taxon>
        <taxon>Dothideomycetes</taxon>
        <taxon>Pleosporomycetidae</taxon>
        <taxon>Pleosporales</taxon>
        <taxon>Pleosporineae</taxon>
        <taxon>Pleosporaceae</taxon>
        <taxon>Pyrenophora</taxon>
    </lineage>
</organism>
<dbReference type="InterPro" id="IPR002401">
    <property type="entry name" value="Cyt_P450_E_grp-I"/>
</dbReference>
<reference evidence="6" key="1">
    <citation type="submission" date="2021-02" db="EMBL/GenBank/DDBJ databases">
        <authorList>
            <person name="Syme A R."/>
            <person name="Syme A R."/>
            <person name="Moolhuijzen P."/>
        </authorList>
    </citation>
    <scope>NUCLEOTIDE SEQUENCE</scope>
    <source>
        <strain evidence="6">W1-1</strain>
    </source>
</reference>
<feature type="binding site" description="axial binding residue" evidence="4">
    <location>
        <position position="448"/>
    </location>
    <ligand>
        <name>heme</name>
        <dbReference type="ChEBI" id="CHEBI:30413"/>
    </ligand>
    <ligandPart>
        <name>Fe</name>
        <dbReference type="ChEBI" id="CHEBI:18248"/>
    </ligandPart>
</feature>
<dbReference type="PANTHER" id="PTHR24305">
    <property type="entry name" value="CYTOCHROME P450"/>
    <property type="match status" value="1"/>
</dbReference>
<dbReference type="EMBL" id="HG992978">
    <property type="protein sequence ID" value="CAE7016105.1"/>
    <property type="molecule type" value="Genomic_DNA"/>
</dbReference>
<proteinExistence type="inferred from homology"/>
<keyword evidence="2 4" id="KW-0479">Metal-binding</keyword>
<dbReference type="InterPro" id="IPR050121">
    <property type="entry name" value="Cytochrome_P450_monoxygenase"/>
</dbReference>
<evidence type="ECO:0000313" key="6">
    <source>
        <dbReference type="EMBL" id="CAE7016105.1"/>
    </source>
</evidence>
<evidence type="ECO:0000256" key="3">
    <source>
        <dbReference type="ARBA" id="ARBA00023004"/>
    </source>
</evidence>
<gene>
    <name evidence="6" type="ORF">PTTW11_02904</name>
</gene>
<dbReference type="SUPFAM" id="SSF48264">
    <property type="entry name" value="Cytochrome P450"/>
    <property type="match status" value="1"/>
</dbReference>
<dbReference type="GO" id="GO:0016705">
    <property type="term" value="F:oxidoreductase activity, acting on paired donors, with incorporation or reduction of molecular oxygen"/>
    <property type="evidence" value="ECO:0007669"/>
    <property type="project" value="InterPro"/>
</dbReference>
<evidence type="ECO:0000256" key="5">
    <source>
        <dbReference type="RuleBase" id="RU000461"/>
    </source>
</evidence>
<dbReference type="PRINTS" id="PR00463">
    <property type="entry name" value="EP450I"/>
</dbReference>
<dbReference type="InterPro" id="IPR017972">
    <property type="entry name" value="Cyt_P450_CS"/>
</dbReference>
<dbReference type="Pfam" id="PF00067">
    <property type="entry name" value="p450"/>
    <property type="match status" value="1"/>
</dbReference>
<dbReference type="InterPro" id="IPR036396">
    <property type="entry name" value="Cyt_P450_sf"/>
</dbReference>
<accession>A0A6S6VX06</accession>